<gene>
    <name evidence="2" type="ORF">CAGA_22590</name>
</gene>
<dbReference type="Proteomes" id="UP000297714">
    <property type="component" value="Unassembled WGS sequence"/>
</dbReference>
<accession>A0A4Z0YA19</accession>
<evidence type="ECO:0008006" key="4">
    <source>
        <dbReference type="Google" id="ProtNLM"/>
    </source>
</evidence>
<dbReference type="AlphaFoldDB" id="A0A4Z0YA19"/>
<keyword evidence="3" id="KW-1185">Reference proteome</keyword>
<dbReference type="InterPro" id="IPR036259">
    <property type="entry name" value="MFS_trans_sf"/>
</dbReference>
<keyword evidence="1" id="KW-0472">Membrane</keyword>
<dbReference type="SUPFAM" id="SSF103473">
    <property type="entry name" value="MFS general substrate transporter"/>
    <property type="match status" value="1"/>
</dbReference>
<dbReference type="EMBL" id="SRMQ01000013">
    <property type="protein sequence ID" value="TGJ75653.1"/>
    <property type="molecule type" value="Genomic_DNA"/>
</dbReference>
<evidence type="ECO:0000256" key="1">
    <source>
        <dbReference type="SAM" id="Phobius"/>
    </source>
</evidence>
<feature type="transmembrane region" description="Helical" evidence="1">
    <location>
        <begin position="29"/>
        <end position="51"/>
    </location>
</feature>
<comment type="caution">
    <text evidence="2">The sequence shown here is derived from an EMBL/GenBank/DDBJ whole genome shotgun (WGS) entry which is preliminary data.</text>
</comment>
<name>A0A4Z0YA19_9FIRM</name>
<organism evidence="2 3">
    <name type="scientific">Caproiciproducens galactitolivorans</name>
    <dbReference type="NCBI Taxonomy" id="642589"/>
    <lineage>
        <taxon>Bacteria</taxon>
        <taxon>Bacillati</taxon>
        <taxon>Bacillota</taxon>
        <taxon>Clostridia</taxon>
        <taxon>Eubacteriales</taxon>
        <taxon>Acutalibacteraceae</taxon>
        <taxon>Caproiciproducens</taxon>
    </lineage>
</organism>
<dbReference type="OrthoDB" id="102502at2"/>
<protein>
    <recommendedName>
        <fullName evidence="4">MFS transporter</fullName>
    </recommendedName>
</protein>
<proteinExistence type="predicted"/>
<keyword evidence="1" id="KW-0812">Transmembrane</keyword>
<sequence>MNSKTKYAEIKELENTENITMSSTRLRMILISGLIMTFMMTVDSSIFNVALPKLAKALNVPTSLIDWTCTA</sequence>
<reference evidence="2 3" key="1">
    <citation type="submission" date="2019-04" db="EMBL/GenBank/DDBJ databases">
        <authorList>
            <person name="Poehlein A."/>
            <person name="Bengelsdorf F.R."/>
            <person name="Duerre P."/>
            <person name="Daniel R."/>
        </authorList>
    </citation>
    <scope>NUCLEOTIDE SEQUENCE [LARGE SCALE GENOMIC DNA]</scope>
    <source>
        <strain evidence="2 3">BS-1</strain>
    </source>
</reference>
<evidence type="ECO:0000313" key="3">
    <source>
        <dbReference type="Proteomes" id="UP000297714"/>
    </source>
</evidence>
<dbReference type="RefSeq" id="WP_135660826.1">
    <property type="nucleotide sequence ID" value="NZ_JAJUFJ010000013.1"/>
</dbReference>
<evidence type="ECO:0000313" key="2">
    <source>
        <dbReference type="EMBL" id="TGJ75653.1"/>
    </source>
</evidence>
<keyword evidence="1" id="KW-1133">Transmembrane helix</keyword>